<evidence type="ECO:0000313" key="2">
    <source>
        <dbReference type="Proteomes" id="UP000321570"/>
    </source>
</evidence>
<feature type="non-terminal residue" evidence="1">
    <location>
        <position position="1"/>
    </location>
</feature>
<dbReference type="EMBL" id="CABIJS010000355">
    <property type="protein sequence ID" value="VUZ50201.1"/>
    <property type="molecule type" value="Genomic_DNA"/>
</dbReference>
<organism evidence="1 2">
    <name type="scientific">Hymenolepis diminuta</name>
    <name type="common">Rat tapeworm</name>
    <dbReference type="NCBI Taxonomy" id="6216"/>
    <lineage>
        <taxon>Eukaryota</taxon>
        <taxon>Metazoa</taxon>
        <taxon>Spiralia</taxon>
        <taxon>Lophotrochozoa</taxon>
        <taxon>Platyhelminthes</taxon>
        <taxon>Cestoda</taxon>
        <taxon>Eucestoda</taxon>
        <taxon>Cyclophyllidea</taxon>
        <taxon>Hymenolepididae</taxon>
        <taxon>Hymenolepis</taxon>
    </lineage>
</organism>
<dbReference type="AlphaFoldDB" id="A0A564YSE7"/>
<accession>A0A564YSE7</accession>
<evidence type="ECO:0000313" key="1">
    <source>
        <dbReference type="EMBL" id="VUZ50201.1"/>
    </source>
</evidence>
<keyword evidence="2" id="KW-1185">Reference proteome</keyword>
<proteinExistence type="predicted"/>
<protein>
    <submittedName>
        <fullName evidence="1">Uncharacterized protein</fullName>
    </submittedName>
</protein>
<gene>
    <name evidence="1" type="ORF">WMSIL1_LOCUS9169</name>
</gene>
<sequence>WKIVSRIQITLYLHSYNNTAVFRLRSRNDVIYPDDAKPLFVIFKCAYRFPLFVTTSFYLKIHLHSCSCAASPK</sequence>
<reference evidence="1 2" key="1">
    <citation type="submission" date="2019-07" db="EMBL/GenBank/DDBJ databases">
        <authorList>
            <person name="Jastrzebski P J."/>
            <person name="Paukszto L."/>
            <person name="Jastrzebski P J."/>
        </authorList>
    </citation>
    <scope>NUCLEOTIDE SEQUENCE [LARGE SCALE GENOMIC DNA]</scope>
    <source>
        <strain evidence="1 2">WMS-il1</strain>
    </source>
</reference>
<dbReference type="Proteomes" id="UP000321570">
    <property type="component" value="Unassembled WGS sequence"/>
</dbReference>
<name>A0A564YSE7_HYMDI</name>